<dbReference type="SUPFAM" id="SSF46894">
    <property type="entry name" value="C-terminal effector domain of the bipartite response regulators"/>
    <property type="match status" value="1"/>
</dbReference>
<evidence type="ECO:0000256" key="2">
    <source>
        <dbReference type="ARBA" id="ARBA00023015"/>
    </source>
</evidence>
<organism evidence="8 9">
    <name type="scientific">Paractinoplanes durhamensis</name>
    <dbReference type="NCBI Taxonomy" id="113563"/>
    <lineage>
        <taxon>Bacteria</taxon>
        <taxon>Bacillati</taxon>
        <taxon>Actinomycetota</taxon>
        <taxon>Actinomycetes</taxon>
        <taxon>Micromonosporales</taxon>
        <taxon>Micromonosporaceae</taxon>
        <taxon>Paractinoplanes</taxon>
    </lineage>
</organism>
<dbReference type="RefSeq" id="WP_203727692.1">
    <property type="nucleotide sequence ID" value="NZ_BAAATX010000005.1"/>
</dbReference>
<dbReference type="EMBL" id="BOML01000027">
    <property type="protein sequence ID" value="GIE01924.1"/>
    <property type="molecule type" value="Genomic_DNA"/>
</dbReference>
<accession>A0ABQ3YWG1</accession>
<name>A0ABQ3YWG1_9ACTN</name>
<dbReference type="GO" id="GO:0003677">
    <property type="term" value="F:DNA binding"/>
    <property type="evidence" value="ECO:0007669"/>
    <property type="project" value="UniProtKB-KW"/>
</dbReference>
<dbReference type="InterPro" id="IPR058245">
    <property type="entry name" value="NreC/VraR/RcsB-like_REC"/>
</dbReference>
<dbReference type="InterPro" id="IPR000792">
    <property type="entry name" value="Tscrpt_reg_LuxR_C"/>
</dbReference>
<keyword evidence="1 5" id="KW-0597">Phosphoprotein</keyword>
<dbReference type="InterPro" id="IPR016032">
    <property type="entry name" value="Sig_transdc_resp-reg_C-effctor"/>
</dbReference>
<dbReference type="SUPFAM" id="SSF52172">
    <property type="entry name" value="CheY-like"/>
    <property type="match status" value="1"/>
</dbReference>
<dbReference type="Pfam" id="PF00072">
    <property type="entry name" value="Response_reg"/>
    <property type="match status" value="1"/>
</dbReference>
<keyword evidence="3 8" id="KW-0238">DNA-binding</keyword>
<dbReference type="InterPro" id="IPR039420">
    <property type="entry name" value="WalR-like"/>
</dbReference>
<feature type="modified residue" description="4-aspartylphosphate" evidence="5">
    <location>
        <position position="54"/>
    </location>
</feature>
<proteinExistence type="predicted"/>
<dbReference type="Pfam" id="PF00196">
    <property type="entry name" value="GerE"/>
    <property type="match status" value="1"/>
</dbReference>
<gene>
    <name evidence="8" type="ORF">Adu01nite_32740</name>
</gene>
<feature type="domain" description="Response regulatory" evidence="7">
    <location>
        <begin position="4"/>
        <end position="124"/>
    </location>
</feature>
<evidence type="ECO:0000313" key="8">
    <source>
        <dbReference type="EMBL" id="GIE01924.1"/>
    </source>
</evidence>
<dbReference type="CDD" id="cd06170">
    <property type="entry name" value="LuxR_C_like"/>
    <property type="match status" value="1"/>
</dbReference>
<evidence type="ECO:0000313" key="9">
    <source>
        <dbReference type="Proteomes" id="UP000637628"/>
    </source>
</evidence>
<dbReference type="PANTHER" id="PTHR43214:SF24">
    <property type="entry name" value="TRANSCRIPTIONAL REGULATORY PROTEIN NARL-RELATED"/>
    <property type="match status" value="1"/>
</dbReference>
<dbReference type="SMART" id="SM00448">
    <property type="entry name" value="REC"/>
    <property type="match status" value="1"/>
</dbReference>
<dbReference type="PROSITE" id="PS50043">
    <property type="entry name" value="HTH_LUXR_2"/>
    <property type="match status" value="1"/>
</dbReference>
<evidence type="ECO:0000259" key="6">
    <source>
        <dbReference type="PROSITE" id="PS50043"/>
    </source>
</evidence>
<evidence type="ECO:0000259" key="7">
    <source>
        <dbReference type="PROSITE" id="PS50110"/>
    </source>
</evidence>
<dbReference type="PROSITE" id="PS00622">
    <property type="entry name" value="HTH_LUXR_1"/>
    <property type="match status" value="1"/>
</dbReference>
<evidence type="ECO:0000256" key="3">
    <source>
        <dbReference type="ARBA" id="ARBA00023125"/>
    </source>
</evidence>
<reference evidence="8 9" key="1">
    <citation type="submission" date="2021-01" db="EMBL/GenBank/DDBJ databases">
        <title>Whole genome shotgun sequence of Actinoplanes durhamensis NBRC 14914.</title>
        <authorList>
            <person name="Komaki H."/>
            <person name="Tamura T."/>
        </authorList>
    </citation>
    <scope>NUCLEOTIDE SEQUENCE [LARGE SCALE GENOMIC DNA]</scope>
    <source>
        <strain evidence="8 9">NBRC 14914</strain>
    </source>
</reference>
<dbReference type="PROSITE" id="PS50110">
    <property type="entry name" value="RESPONSE_REGULATORY"/>
    <property type="match status" value="1"/>
</dbReference>
<dbReference type="InterPro" id="IPR011006">
    <property type="entry name" value="CheY-like_superfamily"/>
</dbReference>
<dbReference type="PRINTS" id="PR00038">
    <property type="entry name" value="HTHLUXR"/>
</dbReference>
<protein>
    <submittedName>
        <fullName evidence="8">DNA-binding response regulator</fullName>
    </submittedName>
</protein>
<keyword evidence="4" id="KW-0804">Transcription</keyword>
<evidence type="ECO:0000256" key="4">
    <source>
        <dbReference type="ARBA" id="ARBA00023163"/>
    </source>
</evidence>
<sequence length="216" mass="22941">MSLRVVIAEDAVLFRAGLARLIEDHGHQVDAAVGDGDALLAAVAEHRPDVVVADIRMPPTHTDEGLRAALEIRRRHPGTGVLVLSQYIETKYTSRLLEGNAAGAGYLLKERVADVAEFVDTLERVAAGGTALDPEVVGQLLRAGRRADGLAALTGRERDVLVLMAEGRSNAGIADALVVSGGTVEKHVASILDKLGLPPDEAHNRRVLAVLRYLST</sequence>
<dbReference type="InterPro" id="IPR001789">
    <property type="entry name" value="Sig_transdc_resp-reg_receiver"/>
</dbReference>
<dbReference type="CDD" id="cd17535">
    <property type="entry name" value="REC_NarL-like"/>
    <property type="match status" value="1"/>
</dbReference>
<dbReference type="Proteomes" id="UP000637628">
    <property type="component" value="Unassembled WGS sequence"/>
</dbReference>
<dbReference type="Gene3D" id="3.40.50.2300">
    <property type="match status" value="1"/>
</dbReference>
<comment type="caution">
    <text evidence="8">The sequence shown here is derived from an EMBL/GenBank/DDBJ whole genome shotgun (WGS) entry which is preliminary data.</text>
</comment>
<keyword evidence="9" id="KW-1185">Reference proteome</keyword>
<keyword evidence="2" id="KW-0805">Transcription regulation</keyword>
<evidence type="ECO:0000256" key="1">
    <source>
        <dbReference type="ARBA" id="ARBA00022553"/>
    </source>
</evidence>
<dbReference type="PANTHER" id="PTHR43214">
    <property type="entry name" value="TWO-COMPONENT RESPONSE REGULATOR"/>
    <property type="match status" value="1"/>
</dbReference>
<evidence type="ECO:0000256" key="5">
    <source>
        <dbReference type="PROSITE-ProRule" id="PRU00169"/>
    </source>
</evidence>
<feature type="domain" description="HTH luxR-type" evidence="6">
    <location>
        <begin position="146"/>
        <end position="216"/>
    </location>
</feature>
<dbReference type="SMART" id="SM00421">
    <property type="entry name" value="HTH_LUXR"/>
    <property type="match status" value="1"/>
</dbReference>